<evidence type="ECO:0000313" key="3">
    <source>
        <dbReference type="Proteomes" id="UP000044026"/>
    </source>
</evidence>
<proteinExistence type="predicted"/>
<sequence length="87" mass="9713">MGSVNDKYVAMLEDQLKDKEKINALQEEKIAKLEAEIQTLKSVQGTTVNQFNQPSQTNQLLNHLLNPPVNYCPACGFVTLPLGRNEV</sequence>
<gene>
    <name evidence="2" type="ORF">CCAN12_120001</name>
</gene>
<name>A0A0B7H550_9FLAO</name>
<reference evidence="2 3" key="1">
    <citation type="submission" date="2015-01" db="EMBL/GenBank/DDBJ databases">
        <authorList>
            <person name="Xiang T."/>
            <person name="Song Y."/>
            <person name="Huang L."/>
            <person name="Wang B."/>
            <person name="Wu P."/>
        </authorList>
    </citation>
    <scope>NUCLEOTIDE SEQUENCE [LARGE SCALE GENOMIC DNA]</scope>
    <source>
        <strain evidence="2 3">Cc12</strain>
    </source>
</reference>
<dbReference type="Proteomes" id="UP000044026">
    <property type="component" value="Unassembled WGS sequence"/>
</dbReference>
<accession>A0A0B7H550</accession>
<organism evidence="2 3">
    <name type="scientific">Capnocytophaga canimorsus</name>
    <dbReference type="NCBI Taxonomy" id="28188"/>
    <lineage>
        <taxon>Bacteria</taxon>
        <taxon>Pseudomonadati</taxon>
        <taxon>Bacteroidota</taxon>
        <taxon>Flavobacteriia</taxon>
        <taxon>Flavobacteriales</taxon>
        <taxon>Flavobacteriaceae</taxon>
        <taxon>Capnocytophaga</taxon>
    </lineage>
</organism>
<dbReference type="AlphaFoldDB" id="A0A0B7H550"/>
<evidence type="ECO:0000256" key="1">
    <source>
        <dbReference type="SAM" id="Coils"/>
    </source>
</evidence>
<feature type="coiled-coil region" evidence="1">
    <location>
        <begin position="9"/>
        <end position="43"/>
    </location>
</feature>
<keyword evidence="1" id="KW-0175">Coiled coil</keyword>
<protein>
    <submittedName>
        <fullName evidence="2">Uncharacterized protein</fullName>
    </submittedName>
</protein>
<evidence type="ECO:0000313" key="2">
    <source>
        <dbReference type="EMBL" id="CEN32713.1"/>
    </source>
</evidence>
<dbReference type="EMBL" id="CDOE01000004">
    <property type="protein sequence ID" value="CEN32713.1"/>
    <property type="molecule type" value="Genomic_DNA"/>
</dbReference>